<evidence type="ECO:0000313" key="6">
    <source>
        <dbReference type="EMBL" id="MFC6760567.1"/>
    </source>
</evidence>
<accession>A0ABW2B5A8</accession>
<organism evidence="6 7">
    <name type="scientific">Sulfitobacter porphyrae</name>
    <dbReference type="NCBI Taxonomy" id="1246864"/>
    <lineage>
        <taxon>Bacteria</taxon>
        <taxon>Pseudomonadati</taxon>
        <taxon>Pseudomonadota</taxon>
        <taxon>Alphaproteobacteria</taxon>
        <taxon>Rhodobacterales</taxon>
        <taxon>Roseobacteraceae</taxon>
        <taxon>Sulfitobacter</taxon>
    </lineage>
</organism>
<keyword evidence="2 5" id="KW-0812">Transmembrane</keyword>
<evidence type="ECO:0000256" key="5">
    <source>
        <dbReference type="SAM" id="Phobius"/>
    </source>
</evidence>
<feature type="transmembrane region" description="Helical" evidence="5">
    <location>
        <begin position="44"/>
        <end position="75"/>
    </location>
</feature>
<evidence type="ECO:0000256" key="3">
    <source>
        <dbReference type="ARBA" id="ARBA00022989"/>
    </source>
</evidence>
<keyword evidence="7" id="KW-1185">Reference proteome</keyword>
<feature type="transmembrane region" description="Helical" evidence="5">
    <location>
        <begin position="95"/>
        <end position="114"/>
    </location>
</feature>
<protein>
    <submittedName>
        <fullName evidence="6">DoxX family protein</fullName>
    </submittedName>
</protein>
<evidence type="ECO:0000313" key="7">
    <source>
        <dbReference type="Proteomes" id="UP001596353"/>
    </source>
</evidence>
<dbReference type="Pfam" id="PF07681">
    <property type="entry name" value="DoxX"/>
    <property type="match status" value="1"/>
</dbReference>
<name>A0ABW2B5A8_9RHOB</name>
<feature type="transmembrane region" description="Helical" evidence="5">
    <location>
        <begin position="6"/>
        <end position="23"/>
    </location>
</feature>
<dbReference type="EMBL" id="JBHSWG010000001">
    <property type="protein sequence ID" value="MFC6760567.1"/>
    <property type="molecule type" value="Genomic_DNA"/>
</dbReference>
<keyword evidence="3 5" id="KW-1133">Transmembrane helix</keyword>
<dbReference type="Proteomes" id="UP001596353">
    <property type="component" value="Unassembled WGS sequence"/>
</dbReference>
<keyword evidence="4 5" id="KW-0472">Membrane</keyword>
<comment type="caution">
    <text evidence="6">The sequence shown here is derived from an EMBL/GenBank/DDBJ whole genome shotgun (WGS) entry which is preliminary data.</text>
</comment>
<evidence type="ECO:0000256" key="4">
    <source>
        <dbReference type="ARBA" id="ARBA00023136"/>
    </source>
</evidence>
<dbReference type="InterPro" id="IPR032808">
    <property type="entry name" value="DoxX"/>
</dbReference>
<proteinExistence type="predicted"/>
<gene>
    <name evidence="6" type="ORF">ACFQFQ_15460</name>
</gene>
<sequence length="119" mass="13128">MGADALVLMGRFCIAALFVTGAAQKIYAPEIVRQMLATHHWVEFLIWPAVALNLFGAIFLVTGFFLVPTALILAYYCMVTSIFHFLPDDPWQMSIFVKNWAIAGGLLILAAAELRAPRG</sequence>
<reference evidence="7" key="1">
    <citation type="journal article" date="2019" name="Int. J. Syst. Evol. Microbiol.">
        <title>The Global Catalogue of Microorganisms (GCM) 10K type strain sequencing project: providing services to taxonomists for standard genome sequencing and annotation.</title>
        <authorList>
            <consortium name="The Broad Institute Genomics Platform"/>
            <consortium name="The Broad Institute Genome Sequencing Center for Infectious Disease"/>
            <person name="Wu L."/>
            <person name="Ma J."/>
        </authorList>
    </citation>
    <scope>NUCLEOTIDE SEQUENCE [LARGE SCALE GENOMIC DNA]</scope>
    <source>
        <strain evidence="7">CCUG 66188</strain>
    </source>
</reference>
<comment type="subcellular location">
    <subcellularLocation>
        <location evidence="1">Membrane</location>
        <topology evidence="1">Multi-pass membrane protein</topology>
    </subcellularLocation>
</comment>
<evidence type="ECO:0000256" key="2">
    <source>
        <dbReference type="ARBA" id="ARBA00022692"/>
    </source>
</evidence>
<evidence type="ECO:0000256" key="1">
    <source>
        <dbReference type="ARBA" id="ARBA00004141"/>
    </source>
</evidence>